<reference evidence="2 3" key="1">
    <citation type="submission" date="2024-08" db="EMBL/GenBank/DDBJ databases">
        <authorList>
            <person name="Cucini C."/>
            <person name="Frati F."/>
        </authorList>
    </citation>
    <scope>NUCLEOTIDE SEQUENCE [LARGE SCALE GENOMIC DNA]</scope>
</reference>
<gene>
    <name evidence="2" type="ORF">ODALV1_LOCUS11883</name>
</gene>
<dbReference type="InterPro" id="IPR032710">
    <property type="entry name" value="NTF2-like_dom_sf"/>
</dbReference>
<feature type="domain" description="NTF2" evidence="1">
    <location>
        <begin position="27"/>
        <end position="142"/>
    </location>
</feature>
<proteinExistence type="predicted"/>
<organism evidence="2 3">
    <name type="scientific">Orchesella dallaii</name>
    <dbReference type="NCBI Taxonomy" id="48710"/>
    <lineage>
        <taxon>Eukaryota</taxon>
        <taxon>Metazoa</taxon>
        <taxon>Ecdysozoa</taxon>
        <taxon>Arthropoda</taxon>
        <taxon>Hexapoda</taxon>
        <taxon>Collembola</taxon>
        <taxon>Entomobryomorpha</taxon>
        <taxon>Entomobryoidea</taxon>
        <taxon>Orchesellidae</taxon>
        <taxon>Orchesellinae</taxon>
        <taxon>Orchesella</taxon>
    </lineage>
</organism>
<sequence length="151" mass="16609">MSVINNSQDGSNPASIQKSSIDEAAKVGEDFVRLYYKTIEQRPHRVYLLYLESAVVIWDGNPHVGTSVVQKLFEDLPPMTFSIVSMDAQPLSTIAVGQQKSFLVNVGGSYRISGSGSKSFSQTFVVTAEEGKWKVASDLFRTQDSPNQVVM</sequence>
<dbReference type="InterPro" id="IPR002075">
    <property type="entry name" value="NTF2_dom"/>
</dbReference>
<dbReference type="PROSITE" id="PS50177">
    <property type="entry name" value="NTF2_DOMAIN"/>
    <property type="match status" value="1"/>
</dbReference>
<dbReference type="Gene3D" id="3.10.450.50">
    <property type="match status" value="1"/>
</dbReference>
<dbReference type="InterPro" id="IPR045875">
    <property type="entry name" value="NTF2"/>
</dbReference>
<dbReference type="Proteomes" id="UP001642540">
    <property type="component" value="Unassembled WGS sequence"/>
</dbReference>
<comment type="caution">
    <text evidence="2">The sequence shown here is derived from an EMBL/GenBank/DDBJ whole genome shotgun (WGS) entry which is preliminary data.</text>
</comment>
<dbReference type="SUPFAM" id="SSF54427">
    <property type="entry name" value="NTF2-like"/>
    <property type="match status" value="1"/>
</dbReference>
<dbReference type="CDD" id="cd00780">
    <property type="entry name" value="NTF2"/>
    <property type="match status" value="1"/>
</dbReference>
<evidence type="ECO:0000313" key="3">
    <source>
        <dbReference type="Proteomes" id="UP001642540"/>
    </source>
</evidence>
<protein>
    <recommendedName>
        <fullName evidence="1">NTF2 domain-containing protein</fullName>
    </recommendedName>
</protein>
<dbReference type="Pfam" id="PF02136">
    <property type="entry name" value="NTF2"/>
    <property type="match status" value="1"/>
</dbReference>
<dbReference type="EMBL" id="CAXLJM020000036">
    <property type="protein sequence ID" value="CAL8104867.1"/>
    <property type="molecule type" value="Genomic_DNA"/>
</dbReference>
<evidence type="ECO:0000259" key="1">
    <source>
        <dbReference type="PROSITE" id="PS50177"/>
    </source>
</evidence>
<dbReference type="PANTHER" id="PTHR12612">
    <property type="entry name" value="NUCLEAR TRANSPORT FACTOR 2"/>
    <property type="match status" value="1"/>
</dbReference>
<name>A0ABP1QIU2_9HEXA</name>
<accession>A0ABP1QIU2</accession>
<keyword evidence="3" id="KW-1185">Reference proteome</keyword>
<dbReference type="InterPro" id="IPR018222">
    <property type="entry name" value="Nuclear_transport_factor_2_euk"/>
</dbReference>
<evidence type="ECO:0000313" key="2">
    <source>
        <dbReference type="EMBL" id="CAL8104867.1"/>
    </source>
</evidence>